<feature type="region of interest" description="Disordered" evidence="1">
    <location>
        <begin position="1"/>
        <end position="38"/>
    </location>
</feature>
<reference evidence="3" key="2">
    <citation type="journal article" date="2015" name="Data Brief">
        <title>Shoot transcriptome of the giant reed, Arundo donax.</title>
        <authorList>
            <person name="Barrero R.A."/>
            <person name="Guerrero F.D."/>
            <person name="Moolhuijzen P."/>
            <person name="Goolsby J.A."/>
            <person name="Tidwell J."/>
            <person name="Bellgard S.E."/>
            <person name="Bellgard M.I."/>
        </authorList>
    </citation>
    <scope>NUCLEOTIDE SEQUENCE</scope>
    <source>
        <tissue evidence="3">Shoot tissue taken approximately 20 cm above the soil surface</tissue>
    </source>
</reference>
<evidence type="ECO:0000256" key="2">
    <source>
        <dbReference type="SAM" id="Phobius"/>
    </source>
</evidence>
<evidence type="ECO:0000256" key="1">
    <source>
        <dbReference type="SAM" id="MobiDB-lite"/>
    </source>
</evidence>
<evidence type="ECO:0000313" key="3">
    <source>
        <dbReference type="EMBL" id="JAE00974.1"/>
    </source>
</evidence>
<dbReference type="AlphaFoldDB" id="A0A0A9EPP6"/>
<accession>A0A0A9EPP6</accession>
<keyword evidence="2" id="KW-0812">Transmembrane</keyword>
<sequence length="82" mass="9030">MSKSVERNIGNVGTHFGVSKNIKAQHSKGNSDVGPSKATSRCSLSYFRDIIFGHLISIREMLLLYVALVVCLSMIVVVFQET</sequence>
<keyword evidence="2" id="KW-1133">Transmembrane helix</keyword>
<feature type="transmembrane region" description="Helical" evidence="2">
    <location>
        <begin position="62"/>
        <end position="79"/>
    </location>
</feature>
<protein>
    <submittedName>
        <fullName evidence="3">Uncharacterized protein</fullName>
    </submittedName>
</protein>
<dbReference type="EMBL" id="GBRH01196922">
    <property type="protein sequence ID" value="JAE00974.1"/>
    <property type="molecule type" value="Transcribed_RNA"/>
</dbReference>
<keyword evidence="2" id="KW-0472">Membrane</keyword>
<organism evidence="3">
    <name type="scientific">Arundo donax</name>
    <name type="common">Giant reed</name>
    <name type="synonym">Donax arundinaceus</name>
    <dbReference type="NCBI Taxonomy" id="35708"/>
    <lineage>
        <taxon>Eukaryota</taxon>
        <taxon>Viridiplantae</taxon>
        <taxon>Streptophyta</taxon>
        <taxon>Embryophyta</taxon>
        <taxon>Tracheophyta</taxon>
        <taxon>Spermatophyta</taxon>
        <taxon>Magnoliopsida</taxon>
        <taxon>Liliopsida</taxon>
        <taxon>Poales</taxon>
        <taxon>Poaceae</taxon>
        <taxon>PACMAD clade</taxon>
        <taxon>Arundinoideae</taxon>
        <taxon>Arundineae</taxon>
        <taxon>Arundo</taxon>
    </lineage>
</organism>
<name>A0A0A9EPP6_ARUDO</name>
<reference evidence="3" key="1">
    <citation type="submission" date="2014-09" db="EMBL/GenBank/DDBJ databases">
        <authorList>
            <person name="Magalhaes I.L.F."/>
            <person name="Oliveira U."/>
            <person name="Santos F.R."/>
            <person name="Vidigal T.H.D.A."/>
            <person name="Brescovit A.D."/>
            <person name="Santos A.J."/>
        </authorList>
    </citation>
    <scope>NUCLEOTIDE SEQUENCE</scope>
    <source>
        <tissue evidence="3">Shoot tissue taken approximately 20 cm above the soil surface</tissue>
    </source>
</reference>
<proteinExistence type="predicted"/>